<evidence type="ECO:0000313" key="9">
    <source>
        <dbReference type="Proteomes" id="UP001269061"/>
    </source>
</evidence>
<evidence type="ECO:0000256" key="2">
    <source>
        <dbReference type="ARBA" id="ARBA00022723"/>
    </source>
</evidence>
<keyword evidence="3 8" id="KW-0560">Oxidoreductase</keyword>
<reference evidence="8 9" key="1">
    <citation type="submission" date="2023-03" db="EMBL/GenBank/DDBJ databases">
        <authorList>
            <person name="Shen W."/>
            <person name="Cai J."/>
        </authorList>
    </citation>
    <scope>NUCLEOTIDE SEQUENCE [LARGE SCALE GENOMIC DNA]</scope>
    <source>
        <strain evidence="8 9">Y59</strain>
    </source>
</reference>
<dbReference type="EC" id="1.17.99.6" evidence="8"/>
<dbReference type="Pfam" id="PF08331">
    <property type="entry name" value="QueG_DUF1730"/>
    <property type="match status" value="1"/>
</dbReference>
<evidence type="ECO:0000313" key="8">
    <source>
        <dbReference type="EMBL" id="MDT2770611.1"/>
    </source>
</evidence>
<dbReference type="SUPFAM" id="SSF54862">
    <property type="entry name" value="4Fe-4S ferredoxins"/>
    <property type="match status" value="1"/>
</dbReference>
<dbReference type="Proteomes" id="UP001269061">
    <property type="component" value="Unassembled WGS sequence"/>
</dbReference>
<dbReference type="InterPro" id="IPR004453">
    <property type="entry name" value="QueG"/>
</dbReference>
<dbReference type="InterPro" id="IPR017900">
    <property type="entry name" value="4Fe4S_Fe_S_CS"/>
</dbReference>
<keyword evidence="4" id="KW-0408">Iron</keyword>
<evidence type="ECO:0000259" key="7">
    <source>
        <dbReference type="Pfam" id="PF08331"/>
    </source>
</evidence>
<keyword evidence="6" id="KW-0175">Coiled coil</keyword>
<feature type="coiled-coil region" evidence="6">
    <location>
        <begin position="363"/>
        <end position="397"/>
    </location>
</feature>
<keyword evidence="1" id="KW-0004">4Fe-4S</keyword>
<keyword evidence="5" id="KW-0411">Iron-sulfur</keyword>
<dbReference type="InterPro" id="IPR013542">
    <property type="entry name" value="QueG_DUF1730"/>
</dbReference>
<gene>
    <name evidence="8" type="primary">queG</name>
    <name evidence="8" type="ORF">P7H46_07100</name>
</gene>
<name>A0ABU3FHS4_9ENTE</name>
<dbReference type="PANTHER" id="PTHR30002:SF4">
    <property type="entry name" value="EPOXYQUEUOSINE REDUCTASE"/>
    <property type="match status" value="1"/>
</dbReference>
<dbReference type="InterPro" id="IPR011989">
    <property type="entry name" value="ARM-like"/>
</dbReference>
<dbReference type="EMBL" id="JARQAZ010000005">
    <property type="protein sequence ID" value="MDT2770611.1"/>
    <property type="molecule type" value="Genomic_DNA"/>
</dbReference>
<dbReference type="RefSeq" id="WP_115872742.1">
    <property type="nucleotide sequence ID" value="NZ_JARQAV010000001.1"/>
</dbReference>
<feature type="domain" description="DUF1730" evidence="7">
    <location>
        <begin position="55"/>
        <end position="136"/>
    </location>
</feature>
<dbReference type="NCBIfam" id="TIGR00276">
    <property type="entry name" value="tRNA epoxyqueuosine(34) reductase QueG"/>
    <property type="match status" value="1"/>
</dbReference>
<keyword evidence="2" id="KW-0479">Metal-binding</keyword>
<dbReference type="GO" id="GO:0052693">
    <property type="term" value="F:epoxyqueuosine reductase activity"/>
    <property type="evidence" value="ECO:0007669"/>
    <property type="project" value="UniProtKB-EC"/>
</dbReference>
<comment type="caution">
    <text evidence="8">The sequence shown here is derived from an EMBL/GenBank/DDBJ whole genome shotgun (WGS) entry which is preliminary data.</text>
</comment>
<accession>A0ABU3FHS4</accession>
<dbReference type="Gene3D" id="1.25.10.10">
    <property type="entry name" value="Leucine-rich Repeat Variant"/>
    <property type="match status" value="1"/>
</dbReference>
<organism evidence="8 9">
    <name type="scientific">Enterococcus pseudoavium</name>
    <dbReference type="NCBI Taxonomy" id="44007"/>
    <lineage>
        <taxon>Bacteria</taxon>
        <taxon>Bacillati</taxon>
        <taxon>Bacillota</taxon>
        <taxon>Bacilli</taxon>
        <taxon>Lactobacillales</taxon>
        <taxon>Enterococcaceae</taxon>
        <taxon>Enterococcus</taxon>
    </lineage>
</organism>
<dbReference type="InterPro" id="IPR016024">
    <property type="entry name" value="ARM-type_fold"/>
</dbReference>
<evidence type="ECO:0000256" key="5">
    <source>
        <dbReference type="ARBA" id="ARBA00023014"/>
    </source>
</evidence>
<dbReference type="Pfam" id="PF13646">
    <property type="entry name" value="HEAT_2"/>
    <property type="match status" value="1"/>
</dbReference>
<dbReference type="Pfam" id="PF13484">
    <property type="entry name" value="Fer4_16"/>
    <property type="match status" value="1"/>
</dbReference>
<sequence>MQSLKEKIIVESKRIGIDKIGFASAEPFYELESSLQEQRARGYNSGFEHQVVEERIYPEKTFENPQTIIAIALAYPTKMREEVPKDEKRGMFARASWGIDYHEILRDRLEKLIAFIKAQAANLQQENEWRFAPQVDTGELVDVAVAQRAGLGFIGRNGLLITEEYGSFVYLGEIITNIQFETDEAVPFGCGDCTRCVTACPTKTLLGDGRMNAQRCLSYQTQTKGMMPEEYRKKMRNVIYGCDICQLVCPYNKGKDFHFHAEMEPQVDEVYPKLKPMLSLSNKQFKAQFSHLAGSWRGKKPLQRNALIALANVGDRTALPDILVCAQEDVRPVIRGTAAWAIGRLGKSEPEQWLAHLAELKNKETDSEALAEIEQAITELQQRVAKVRKRKRSTEEK</sequence>
<evidence type="ECO:0000256" key="1">
    <source>
        <dbReference type="ARBA" id="ARBA00022485"/>
    </source>
</evidence>
<proteinExistence type="predicted"/>
<dbReference type="PANTHER" id="PTHR30002">
    <property type="entry name" value="EPOXYQUEUOSINE REDUCTASE"/>
    <property type="match status" value="1"/>
</dbReference>
<keyword evidence="9" id="KW-1185">Reference proteome</keyword>
<evidence type="ECO:0000256" key="6">
    <source>
        <dbReference type="SAM" id="Coils"/>
    </source>
</evidence>
<dbReference type="PROSITE" id="PS00198">
    <property type="entry name" value="4FE4S_FER_1"/>
    <property type="match status" value="1"/>
</dbReference>
<evidence type="ECO:0000256" key="3">
    <source>
        <dbReference type="ARBA" id="ARBA00023002"/>
    </source>
</evidence>
<evidence type="ECO:0000256" key="4">
    <source>
        <dbReference type="ARBA" id="ARBA00023004"/>
    </source>
</evidence>
<protein>
    <submittedName>
        <fullName evidence="8">tRNA epoxyqueuosine(34) reductase QueG</fullName>
        <ecNumber evidence="8">1.17.99.6</ecNumber>
    </submittedName>
</protein>
<dbReference type="SUPFAM" id="SSF48371">
    <property type="entry name" value="ARM repeat"/>
    <property type="match status" value="1"/>
</dbReference>